<keyword evidence="3 5" id="KW-0786">Thiamine pyrophosphate</keyword>
<dbReference type="EMBL" id="KB932204">
    <property type="protein sequence ID" value="KCV70778.1"/>
    <property type="molecule type" value="Genomic_DNA"/>
</dbReference>
<dbReference type="InterPro" id="IPR001017">
    <property type="entry name" value="DH_E1"/>
</dbReference>
<dbReference type="STRING" id="691883.A0A058ZA19"/>
<gene>
    <name evidence="7" type="ORF">H696_03128</name>
</gene>
<dbReference type="RefSeq" id="XP_009495294.1">
    <property type="nucleotide sequence ID" value="XM_009497019.1"/>
</dbReference>
<keyword evidence="2 5" id="KW-0560">Oxidoreductase</keyword>
<protein>
    <recommendedName>
        <fullName evidence="5">Pyruvate dehydrogenase E1 component subunit alpha</fullName>
        <ecNumber evidence="5">1.2.4.1</ecNumber>
    </recommendedName>
</protein>
<evidence type="ECO:0000313" key="7">
    <source>
        <dbReference type="EMBL" id="KCV70778.1"/>
    </source>
</evidence>
<sequence>MLSTATRLASRNLLSKPLASLAPRAGLATAASNDEKQIKVEFPDKWVVHKLDETQQPPSFAYTNRKELLDYFYEMTVVRRMEIAADTLYKSRMIRGFCHLANGQEAVSTGVEAALEKEDSIITSYRCHGFVYTRGEPVGTILAELMGREAGCTKGKGGSMHMFTNEFYGGNGIVGAQVPLGAGIAFAHKYNGRKNICLAAYGDGAANQGQVFEAFNIAKLWDIPAIFVCENNQYGMGTSAERSSASTTYYTRGDYVPGIRVNGMDVLQVREAVKWAKEYVLNHGPLVMEMMTYRYFGHSMSDPGTTYRSKEEVENIRRSRDPIAFVKGLLLENGLATEAELKELDNKARDEVEAGVAFAKASPETPPEHLFTDVYIKGHEVPYLRGRHTSETHYFQK</sequence>
<evidence type="ECO:0000256" key="3">
    <source>
        <dbReference type="ARBA" id="ARBA00023052"/>
    </source>
</evidence>
<dbReference type="GO" id="GO:0004739">
    <property type="term" value="F:pyruvate dehydrogenase (acetyl-transferring) activity"/>
    <property type="evidence" value="ECO:0007669"/>
    <property type="project" value="UniProtKB-UniRule"/>
</dbReference>
<dbReference type="PANTHER" id="PTHR11516">
    <property type="entry name" value="PYRUVATE DEHYDROGENASE E1 COMPONENT, ALPHA SUBUNIT BACTERIAL AND ORGANELLAR"/>
    <property type="match status" value="1"/>
</dbReference>
<dbReference type="Pfam" id="PF00676">
    <property type="entry name" value="E1_dh"/>
    <property type="match status" value="1"/>
</dbReference>
<evidence type="ECO:0000256" key="5">
    <source>
        <dbReference type="RuleBase" id="RU361139"/>
    </source>
</evidence>
<evidence type="ECO:0000256" key="2">
    <source>
        <dbReference type="ARBA" id="ARBA00023002"/>
    </source>
</evidence>
<dbReference type="NCBIfam" id="TIGR03182">
    <property type="entry name" value="PDH_E1_alph_y"/>
    <property type="match status" value="1"/>
</dbReference>
<reference evidence="7" key="1">
    <citation type="submission" date="2013-04" db="EMBL/GenBank/DDBJ databases">
        <title>The Genome Sequence of Fonticula alba ATCC 38817.</title>
        <authorList>
            <consortium name="The Broad Institute Genomics Platform"/>
            <person name="Russ C."/>
            <person name="Cuomo C."/>
            <person name="Burger G."/>
            <person name="Gray M.W."/>
            <person name="Holland P.W.H."/>
            <person name="King N."/>
            <person name="Lang F.B.F."/>
            <person name="Roger A.J."/>
            <person name="Ruiz-Trillo I."/>
            <person name="Brown M."/>
            <person name="Walker B."/>
            <person name="Young S."/>
            <person name="Zeng Q."/>
            <person name="Gargeya S."/>
            <person name="Fitzgerald M."/>
            <person name="Haas B."/>
            <person name="Abouelleil A."/>
            <person name="Allen A.W."/>
            <person name="Alvarado L."/>
            <person name="Arachchi H.M."/>
            <person name="Berlin A.M."/>
            <person name="Chapman S.B."/>
            <person name="Gainer-Dewar J."/>
            <person name="Goldberg J."/>
            <person name="Griggs A."/>
            <person name="Gujja S."/>
            <person name="Hansen M."/>
            <person name="Howarth C."/>
            <person name="Imamovic A."/>
            <person name="Ireland A."/>
            <person name="Larimer J."/>
            <person name="McCowan C."/>
            <person name="Murphy C."/>
            <person name="Pearson M."/>
            <person name="Poon T.W."/>
            <person name="Priest M."/>
            <person name="Roberts A."/>
            <person name="Saif S."/>
            <person name="Shea T."/>
            <person name="Sisk P."/>
            <person name="Sykes S."/>
            <person name="Wortman J."/>
            <person name="Nusbaum C."/>
            <person name="Birren B."/>
        </authorList>
    </citation>
    <scope>NUCLEOTIDE SEQUENCE [LARGE SCALE GENOMIC DNA]</scope>
    <source>
        <strain evidence="7">ATCC 38817</strain>
    </source>
</reference>
<dbReference type="CDD" id="cd02000">
    <property type="entry name" value="TPP_E1_PDC_ADC_BCADC"/>
    <property type="match status" value="1"/>
</dbReference>
<evidence type="ECO:0000256" key="1">
    <source>
        <dbReference type="ARBA" id="ARBA00001964"/>
    </source>
</evidence>
<dbReference type="FunFam" id="3.40.50.970:FF:000013">
    <property type="entry name" value="Pyruvate dehydrogenase E1 component subunit alpha"/>
    <property type="match status" value="1"/>
</dbReference>
<name>A0A058ZA19_FONAL</name>
<comment type="cofactor">
    <cofactor evidence="1 5">
        <name>thiamine diphosphate</name>
        <dbReference type="ChEBI" id="CHEBI:58937"/>
    </cofactor>
</comment>
<evidence type="ECO:0000256" key="4">
    <source>
        <dbReference type="ARBA" id="ARBA00023317"/>
    </source>
</evidence>
<evidence type="ECO:0000259" key="6">
    <source>
        <dbReference type="Pfam" id="PF00676"/>
    </source>
</evidence>
<dbReference type="eggNOG" id="KOG0225">
    <property type="taxonomic scope" value="Eukaryota"/>
</dbReference>
<keyword evidence="4 5" id="KW-0670">Pyruvate</keyword>
<feature type="domain" description="Dehydrogenase E1 component" evidence="6">
    <location>
        <begin position="73"/>
        <end position="367"/>
    </location>
</feature>
<proteinExistence type="predicted"/>
<dbReference type="GO" id="GO:0006086">
    <property type="term" value="P:pyruvate decarboxylation to acetyl-CoA"/>
    <property type="evidence" value="ECO:0007669"/>
    <property type="project" value="InterPro"/>
</dbReference>
<dbReference type="InterPro" id="IPR050642">
    <property type="entry name" value="PDH_E1_Alpha_Subunit"/>
</dbReference>
<evidence type="ECO:0000313" key="8">
    <source>
        <dbReference type="Proteomes" id="UP000030693"/>
    </source>
</evidence>
<dbReference type="PANTHER" id="PTHR11516:SF60">
    <property type="entry name" value="PYRUVATE DEHYDROGENASE E1 COMPONENT SUBUNIT ALPHA"/>
    <property type="match status" value="1"/>
</dbReference>
<dbReference type="Proteomes" id="UP000030693">
    <property type="component" value="Unassembled WGS sequence"/>
</dbReference>
<dbReference type="SUPFAM" id="SSF52518">
    <property type="entry name" value="Thiamin diphosphate-binding fold (THDP-binding)"/>
    <property type="match status" value="1"/>
</dbReference>
<keyword evidence="8" id="KW-1185">Reference proteome</keyword>
<dbReference type="InterPro" id="IPR017597">
    <property type="entry name" value="Pyrv_DH_E1_asu_subgrp-y"/>
</dbReference>
<organism evidence="7">
    <name type="scientific">Fonticula alba</name>
    <name type="common">Slime mold</name>
    <dbReference type="NCBI Taxonomy" id="691883"/>
    <lineage>
        <taxon>Eukaryota</taxon>
        <taxon>Rotosphaerida</taxon>
        <taxon>Fonticulaceae</taxon>
        <taxon>Fonticula</taxon>
    </lineage>
</organism>
<dbReference type="AlphaFoldDB" id="A0A058ZA19"/>
<accession>A0A058ZA19</accession>
<dbReference type="InterPro" id="IPR029061">
    <property type="entry name" value="THDP-binding"/>
</dbReference>
<dbReference type="EC" id="1.2.4.1" evidence="5"/>
<dbReference type="OMA" id="LGYEMPC"/>
<dbReference type="Gene3D" id="3.40.50.970">
    <property type="match status" value="1"/>
</dbReference>
<dbReference type="OrthoDB" id="10256198at2759"/>
<comment type="catalytic activity">
    <reaction evidence="5">
        <text>N(6)-[(R)-lipoyl]-L-lysyl-[protein] + pyruvate + H(+) = N(6)-[(R)-S(8)-acetyldihydrolipoyl]-L-lysyl-[protein] + CO2</text>
        <dbReference type="Rhea" id="RHEA:19189"/>
        <dbReference type="Rhea" id="RHEA-COMP:10474"/>
        <dbReference type="Rhea" id="RHEA-COMP:10478"/>
        <dbReference type="ChEBI" id="CHEBI:15361"/>
        <dbReference type="ChEBI" id="CHEBI:15378"/>
        <dbReference type="ChEBI" id="CHEBI:16526"/>
        <dbReference type="ChEBI" id="CHEBI:83099"/>
        <dbReference type="ChEBI" id="CHEBI:83111"/>
        <dbReference type="EC" id="1.2.4.1"/>
    </reaction>
</comment>
<comment type="function">
    <text evidence="5">The pyruvate dehydrogenase complex catalyzes the overall conversion of pyruvate to acetyl-CoA and CO(2).</text>
</comment>
<dbReference type="GeneID" id="20527853"/>